<reference evidence="4" key="1">
    <citation type="journal article" date="2020" name="bioRxiv">
        <title>A rank-normalized archaeal taxonomy based on genome phylogeny resolves widespread incomplete and uneven classifications.</title>
        <authorList>
            <person name="Rinke C."/>
            <person name="Chuvochina M."/>
            <person name="Mussig A.J."/>
            <person name="Chaumeil P.-A."/>
            <person name="Waite D.W."/>
            <person name="Whitman W.B."/>
            <person name="Parks D.H."/>
            <person name="Hugenholtz P."/>
        </authorList>
    </citation>
    <scope>NUCLEOTIDE SEQUENCE [LARGE SCALE GENOMIC DNA]</scope>
</reference>
<dbReference type="Proteomes" id="UP000577419">
    <property type="component" value="Unassembled WGS sequence"/>
</dbReference>
<reference evidence="3" key="2">
    <citation type="submission" date="2021-03" db="EMBL/GenBank/DDBJ databases">
        <authorList>
            <person name="Jaffe A."/>
        </authorList>
    </citation>
    <scope>NUCLEOTIDE SEQUENCE</scope>
    <source>
        <strain evidence="3">RIFCSPHIGHO2_01_FULL_GW2011_AR10_43_9</strain>
    </source>
</reference>
<proteinExistence type="predicted"/>
<accession>A0A7J4ITL7</accession>
<protein>
    <recommendedName>
        <fullName evidence="5">Class III signal peptide-containing protein</fullName>
    </recommendedName>
</protein>
<keyword evidence="1" id="KW-1133">Transmembrane helix</keyword>
<feature type="transmembrane region" description="Helical" evidence="1">
    <location>
        <begin position="12"/>
        <end position="32"/>
    </location>
</feature>
<evidence type="ECO:0000256" key="1">
    <source>
        <dbReference type="SAM" id="Phobius"/>
    </source>
</evidence>
<dbReference type="EMBL" id="DUFG01000013">
    <property type="protein sequence ID" value="HIH08170.1"/>
    <property type="molecule type" value="Genomic_DNA"/>
</dbReference>
<evidence type="ECO:0000313" key="3">
    <source>
        <dbReference type="EMBL" id="MBS3059146.1"/>
    </source>
</evidence>
<dbReference type="AlphaFoldDB" id="A0A7J4ITL7"/>
<sequence length="160" mass="17402">MEFFSVKGNRGQAAIEFIFLVAVMLLFIQTIIQPNVNLAVDSAKEVARLAEARLAAEKIANTTNLVGTLGIDTKQTITVFVPAGSKVLCKEATKKIGFETELINTDLSHPACDATGKCALDLDILEEITLRCINGTEIEGPQMKRVIVQKITADEVEVRI</sequence>
<organism evidence="2 4">
    <name type="scientific">Candidatus Iainarchaeum sp</name>
    <dbReference type="NCBI Taxonomy" id="3101447"/>
    <lineage>
        <taxon>Archaea</taxon>
        <taxon>Candidatus Iainarchaeota</taxon>
        <taxon>Candidatus Iainarchaeia</taxon>
        <taxon>Candidatus Iainarchaeales</taxon>
        <taxon>Candidatus Iainarchaeaceae</taxon>
        <taxon>Candidatus Iainarchaeum</taxon>
    </lineage>
</organism>
<reference evidence="3" key="3">
    <citation type="submission" date="2021-05" db="EMBL/GenBank/DDBJ databases">
        <title>Protein family content uncovers lineage relationships and bacterial pathway maintenance mechanisms in DPANN archaea.</title>
        <authorList>
            <person name="Castelle C.J."/>
            <person name="Meheust R."/>
            <person name="Jaffe A.L."/>
            <person name="Seitz K."/>
            <person name="Gong X."/>
            <person name="Baker B.J."/>
            <person name="Banfield J.F."/>
        </authorList>
    </citation>
    <scope>NUCLEOTIDE SEQUENCE</scope>
    <source>
        <strain evidence="3">RIFCSPHIGHO2_01_FULL_GW2011_AR10_43_9</strain>
    </source>
</reference>
<name>A0A7J4ITL7_9ARCH</name>
<gene>
    <name evidence="2" type="ORF">HA237_02240</name>
    <name evidence="3" type="ORF">J4224_01835</name>
</gene>
<comment type="caution">
    <text evidence="2">The sequence shown here is derived from an EMBL/GenBank/DDBJ whole genome shotgun (WGS) entry which is preliminary data.</text>
</comment>
<evidence type="ECO:0008006" key="5">
    <source>
        <dbReference type="Google" id="ProtNLM"/>
    </source>
</evidence>
<dbReference type="EMBL" id="JAGVWF010000025">
    <property type="protein sequence ID" value="MBS3059146.1"/>
    <property type="molecule type" value="Genomic_DNA"/>
</dbReference>
<dbReference type="Proteomes" id="UP000683213">
    <property type="component" value="Unassembled WGS sequence"/>
</dbReference>
<keyword evidence="1" id="KW-0472">Membrane</keyword>
<evidence type="ECO:0000313" key="2">
    <source>
        <dbReference type="EMBL" id="HIH08170.1"/>
    </source>
</evidence>
<evidence type="ECO:0000313" key="4">
    <source>
        <dbReference type="Proteomes" id="UP000577419"/>
    </source>
</evidence>
<keyword evidence="1" id="KW-0812">Transmembrane</keyword>